<dbReference type="Pfam" id="PF02582">
    <property type="entry name" value="DUF155"/>
    <property type="match status" value="1"/>
</dbReference>
<protein>
    <recommendedName>
        <fullName evidence="1">DUF155 domain-containing protein</fullName>
    </recommendedName>
</protein>
<comment type="caution">
    <text evidence="2">The sequence shown here is derived from an EMBL/GenBank/DDBJ whole genome shotgun (WGS) entry which is preliminary data.</text>
</comment>
<dbReference type="RefSeq" id="WP_106462817.1">
    <property type="nucleotide sequence ID" value="NZ_PXOQ01000007.1"/>
</dbReference>
<dbReference type="InterPro" id="IPR003734">
    <property type="entry name" value="DUF155"/>
</dbReference>
<keyword evidence="3" id="KW-1185">Reference proteome</keyword>
<evidence type="ECO:0000313" key="2">
    <source>
        <dbReference type="EMBL" id="PSG90676.1"/>
    </source>
</evidence>
<dbReference type="AlphaFoldDB" id="A0A2T1NE71"/>
<gene>
    <name evidence="2" type="ORF">C7H52_05190</name>
</gene>
<organism evidence="2 3">
    <name type="scientific">Aurantibacter aestuarii</name>
    <dbReference type="NCBI Taxonomy" id="1266046"/>
    <lineage>
        <taxon>Bacteria</taxon>
        <taxon>Pseudomonadati</taxon>
        <taxon>Bacteroidota</taxon>
        <taxon>Flavobacteriia</taxon>
        <taxon>Flavobacteriales</taxon>
        <taxon>Flavobacteriaceae</taxon>
        <taxon>Aurantibacter</taxon>
    </lineage>
</organism>
<dbReference type="PANTHER" id="PTHR16255:SF6">
    <property type="entry name" value="PROTEIN RETARDED ROOT GROWTH-LIKE"/>
    <property type="match status" value="1"/>
</dbReference>
<accession>A0A2T1NE71</accession>
<dbReference type="OrthoDB" id="942290at2"/>
<dbReference type="PANTHER" id="PTHR16255">
    <property type="entry name" value="REQUIRED FOR MEIOTIC NUCLEAR DIVISION PROTEIN 1 HOMOLOG"/>
    <property type="match status" value="1"/>
</dbReference>
<proteinExistence type="predicted"/>
<evidence type="ECO:0000313" key="3">
    <source>
        <dbReference type="Proteomes" id="UP000238426"/>
    </source>
</evidence>
<evidence type="ECO:0000259" key="1">
    <source>
        <dbReference type="Pfam" id="PF02582"/>
    </source>
</evidence>
<dbReference type="EMBL" id="PXOQ01000007">
    <property type="protein sequence ID" value="PSG90676.1"/>
    <property type="molecule type" value="Genomic_DNA"/>
</dbReference>
<name>A0A2T1NE71_9FLAO</name>
<dbReference type="InterPro" id="IPR051624">
    <property type="entry name" value="RMD1/Sad1-interacting"/>
</dbReference>
<feature type="domain" description="DUF155" evidence="1">
    <location>
        <begin position="44"/>
        <end position="211"/>
    </location>
</feature>
<dbReference type="Proteomes" id="UP000238426">
    <property type="component" value="Unassembled WGS sequence"/>
</dbReference>
<reference evidence="2 3" key="1">
    <citation type="submission" date="2018-03" db="EMBL/GenBank/DDBJ databases">
        <title>Mesoflavibacter sp. HG37 and Mesoflavibacter sp. HG96 sp.nov., two marine bacteria isolated from seawater of Western Pacific Ocean.</title>
        <authorList>
            <person name="Cheng H."/>
            <person name="Wu Y.-H."/>
            <person name="Guo L.-L."/>
            <person name="Xu X.-W."/>
        </authorList>
    </citation>
    <scope>NUCLEOTIDE SEQUENCE [LARGE SCALE GENOMIC DNA]</scope>
    <source>
        <strain evidence="2 3">KCTC 32269</strain>
    </source>
</reference>
<sequence>MHHVVAYQVASTINIKEIKKQLSWQLLFQDSDEAFYTISENAYVYVFQYGVVSFFNVEDSQIQSIIKTIQPSCNNVFKNPLFDDIEVFVEEKQLKVGFEKIIIPSLDQDMIRLVMLNTSQSVALDRYDEITESLIIEINQHTRFLEEKGKLDISGHKLKKFIGKILNIKNRISENLYIFDSPDSTWDNEILNTVSIELKKTFDLQNRYRSIHERIDIIKENLELFKDIMDHKESSRLEWIIIILIVIEVFDMFVEKIIKFIGI</sequence>